<sequence length="185" mass="22247">MNKMVSIENRKEWERELHTSMNAKQDNGLGTECVGEYSDSGAVMKSTSLNHRNDLNYRLTQAHINKLRAFPTMTICARVSARLRKSEKVQKGERKDEKTKETKKTKRLKTKKKRHKTKDDKTKERKDEETKRLKTKRRRGNKTKRRKTIRRETTGRRERRKGARRKGHDEKEERRRKTTFKSRRH</sequence>
<dbReference type="EMBL" id="GL888078">
    <property type="protein sequence ID" value="EGI67908.1"/>
    <property type="molecule type" value="Genomic_DNA"/>
</dbReference>
<feature type="compositionally biased region" description="Basic residues" evidence="1">
    <location>
        <begin position="176"/>
        <end position="185"/>
    </location>
</feature>
<dbReference type="AlphaFoldDB" id="F4WD17"/>
<feature type="compositionally biased region" description="Basic residues" evidence="1">
    <location>
        <begin position="103"/>
        <end position="116"/>
    </location>
</feature>
<feature type="compositionally biased region" description="Basic residues" evidence="1">
    <location>
        <begin position="133"/>
        <end position="149"/>
    </location>
</feature>
<reference evidence="2" key="1">
    <citation type="submission" date="2011-02" db="EMBL/GenBank/DDBJ databases">
        <title>The genome of the leaf-cutting ant Acromyrmex echinatior suggests key adaptations to social evolution and fungus farming.</title>
        <authorList>
            <person name="Nygaard S."/>
            <person name="Zhang G."/>
        </authorList>
    </citation>
    <scope>NUCLEOTIDE SEQUENCE</scope>
</reference>
<feature type="compositionally biased region" description="Basic and acidic residues" evidence="1">
    <location>
        <begin position="117"/>
        <end position="132"/>
    </location>
</feature>
<feature type="region of interest" description="Disordered" evidence="1">
    <location>
        <begin position="83"/>
        <end position="185"/>
    </location>
</feature>
<proteinExistence type="predicted"/>
<dbReference type="InParanoid" id="F4WD17"/>
<feature type="compositionally biased region" description="Basic and acidic residues" evidence="1">
    <location>
        <begin position="84"/>
        <end position="102"/>
    </location>
</feature>
<feature type="compositionally biased region" description="Basic residues" evidence="1">
    <location>
        <begin position="157"/>
        <end position="166"/>
    </location>
</feature>
<protein>
    <submittedName>
        <fullName evidence="2">Uncharacterized protein</fullName>
    </submittedName>
</protein>
<evidence type="ECO:0000256" key="1">
    <source>
        <dbReference type="SAM" id="MobiDB-lite"/>
    </source>
</evidence>
<name>F4WD17_ACREC</name>
<evidence type="ECO:0000313" key="2">
    <source>
        <dbReference type="EMBL" id="EGI67908.1"/>
    </source>
</evidence>
<accession>F4WD17</accession>
<evidence type="ECO:0000313" key="3">
    <source>
        <dbReference type="Proteomes" id="UP000007755"/>
    </source>
</evidence>
<keyword evidence="3" id="KW-1185">Reference proteome</keyword>
<dbReference type="Proteomes" id="UP000007755">
    <property type="component" value="Unassembled WGS sequence"/>
</dbReference>
<organism evidence="3">
    <name type="scientific">Acromyrmex echinatior</name>
    <name type="common">Panamanian leafcutter ant</name>
    <name type="synonym">Acromyrmex octospinosus echinatior</name>
    <dbReference type="NCBI Taxonomy" id="103372"/>
    <lineage>
        <taxon>Eukaryota</taxon>
        <taxon>Metazoa</taxon>
        <taxon>Ecdysozoa</taxon>
        <taxon>Arthropoda</taxon>
        <taxon>Hexapoda</taxon>
        <taxon>Insecta</taxon>
        <taxon>Pterygota</taxon>
        <taxon>Neoptera</taxon>
        <taxon>Endopterygota</taxon>
        <taxon>Hymenoptera</taxon>
        <taxon>Apocrita</taxon>
        <taxon>Aculeata</taxon>
        <taxon>Formicoidea</taxon>
        <taxon>Formicidae</taxon>
        <taxon>Myrmicinae</taxon>
        <taxon>Acromyrmex</taxon>
    </lineage>
</organism>
<gene>
    <name evidence="2" type="ORF">G5I_03458</name>
</gene>